<keyword evidence="6" id="KW-0961">Cell wall biogenesis/degradation</keyword>
<dbReference type="GO" id="GO:0009252">
    <property type="term" value="P:peptidoglycan biosynthetic process"/>
    <property type="evidence" value="ECO:0007669"/>
    <property type="project" value="UniProtKB-KW"/>
</dbReference>
<keyword evidence="4" id="KW-0573">Peptidoglycan synthesis</keyword>
<comment type="similarity">
    <text evidence="1">Belongs to the FemABX family.</text>
</comment>
<evidence type="ECO:0000313" key="8">
    <source>
        <dbReference type="Proteomes" id="UP000004959"/>
    </source>
</evidence>
<dbReference type="Gene3D" id="3.40.630.30">
    <property type="match status" value="2"/>
</dbReference>
<dbReference type="PATRIC" id="fig|1045004.4.peg.1814"/>
<gene>
    <name evidence="7" type="ORF">OKIT_1844</name>
</gene>
<keyword evidence="3" id="KW-0133">Cell shape</keyword>
<dbReference type="GO" id="GO:0071555">
    <property type="term" value="P:cell wall organization"/>
    <property type="evidence" value="ECO:0007669"/>
    <property type="project" value="UniProtKB-KW"/>
</dbReference>
<reference evidence="7 8" key="1">
    <citation type="journal article" date="2012" name="PLoS ONE">
        <title>Functional divergence in the genus oenococcus as predicted by genome sequencing of the newly-described species, Oenococcus kitaharae.</title>
        <authorList>
            <person name="Borneman A.R."/>
            <person name="McCarthy J.M."/>
            <person name="Chambers P.J."/>
            <person name="Bartowsky E.J."/>
        </authorList>
    </citation>
    <scope>NUCLEOTIDE SEQUENCE [LARGE SCALE GENOMIC DNA]</scope>
    <source>
        <strain evidence="8">DSM17330</strain>
    </source>
</reference>
<dbReference type="InterPro" id="IPR003447">
    <property type="entry name" value="FEMABX"/>
</dbReference>
<dbReference type="AlphaFoldDB" id="G9WGT7"/>
<dbReference type="PROSITE" id="PS51191">
    <property type="entry name" value="FEMABX"/>
    <property type="match status" value="1"/>
</dbReference>
<evidence type="ECO:0000256" key="2">
    <source>
        <dbReference type="ARBA" id="ARBA00022679"/>
    </source>
</evidence>
<dbReference type="GO" id="GO:0008360">
    <property type="term" value="P:regulation of cell shape"/>
    <property type="evidence" value="ECO:0007669"/>
    <property type="project" value="UniProtKB-KW"/>
</dbReference>
<dbReference type="InterPro" id="IPR016181">
    <property type="entry name" value="Acyl_CoA_acyltransferase"/>
</dbReference>
<organism evidence="7 8">
    <name type="scientific">Oenococcus kitaharae DSM 17330</name>
    <dbReference type="NCBI Taxonomy" id="1045004"/>
    <lineage>
        <taxon>Bacteria</taxon>
        <taxon>Bacillati</taxon>
        <taxon>Bacillota</taxon>
        <taxon>Bacilli</taxon>
        <taxon>Lactobacillales</taxon>
        <taxon>Lactobacillaceae</taxon>
        <taxon>Oenococcus</taxon>
    </lineage>
</organism>
<dbReference type="eggNOG" id="COG2348">
    <property type="taxonomic scope" value="Bacteria"/>
</dbReference>
<accession>G9WGT7</accession>
<keyword evidence="7" id="KW-0436">Ligase</keyword>
<dbReference type="Proteomes" id="UP000004959">
    <property type="component" value="Chromosome"/>
</dbReference>
<dbReference type="SUPFAM" id="SSF55729">
    <property type="entry name" value="Acyl-CoA N-acyltransferases (Nat)"/>
    <property type="match status" value="2"/>
</dbReference>
<dbReference type="HOGENOM" id="CLU_048411_0_1_9"/>
<dbReference type="Pfam" id="PF02388">
    <property type="entry name" value="FemAB"/>
    <property type="match status" value="2"/>
</dbReference>
<comment type="caution">
    <text evidence="7">The sequence shown here is derived from an EMBL/GenBank/DDBJ whole genome shotgun (WGS) entry which is preliminary data.</text>
</comment>
<name>G9WGT7_9LACO</name>
<evidence type="ECO:0000313" key="7">
    <source>
        <dbReference type="EMBL" id="EHN59914.1"/>
    </source>
</evidence>
<evidence type="ECO:0000256" key="6">
    <source>
        <dbReference type="ARBA" id="ARBA00023316"/>
    </source>
</evidence>
<dbReference type="RefSeq" id="WP_007747304.1">
    <property type="nucleotide sequence ID" value="NZ_CM001398.1"/>
</dbReference>
<dbReference type="PANTHER" id="PTHR36174">
    <property type="entry name" value="LIPID II:GLYCINE GLYCYLTRANSFERASE"/>
    <property type="match status" value="1"/>
</dbReference>
<dbReference type="PANTHER" id="PTHR36174:SF1">
    <property type="entry name" value="LIPID II:GLYCINE GLYCYLTRANSFERASE"/>
    <property type="match status" value="1"/>
</dbReference>
<dbReference type="GO" id="GO:0016874">
    <property type="term" value="F:ligase activity"/>
    <property type="evidence" value="ECO:0007669"/>
    <property type="project" value="UniProtKB-KW"/>
</dbReference>
<sequence length="338" mass="39023">MILDLADKQAVDKYNRFVRTNWRGQATQDTLWADLKANWGHLFVYRENDQGEVIAAMTVLTIEAVPGRLLAYSPRGPIADFQNVDLIASLVDEAVAALPKNTFLLRMDPEVAYDDDLNQRYLAAGFQTRNRQVTTMHGNIQPRKNMVMSYQGMANTDDLMKHFKRDYRNQIRRAIKDGVKVTSGCNRDFVDAFYDTYKKMAGYQQITYRPESYFYRMVDLFAQTGLLKIFVAHFQGQVIASGIGFAHGDEIWYMYAGSDREFSKHYAPYLVQWEMTKWGLSLGKAEYDFGGVGQFDPSDGLFRFKHGFTYEDAPREYIGEVDKVLDQPAYEQYLKTFK</sequence>
<keyword evidence="8" id="KW-1185">Reference proteome</keyword>
<evidence type="ECO:0000256" key="5">
    <source>
        <dbReference type="ARBA" id="ARBA00023315"/>
    </source>
</evidence>
<keyword evidence="5" id="KW-0012">Acyltransferase</keyword>
<evidence type="ECO:0000256" key="3">
    <source>
        <dbReference type="ARBA" id="ARBA00022960"/>
    </source>
</evidence>
<evidence type="ECO:0000256" key="4">
    <source>
        <dbReference type="ARBA" id="ARBA00022984"/>
    </source>
</evidence>
<dbReference type="EMBL" id="AFVZ01000001">
    <property type="protein sequence ID" value="EHN59914.1"/>
    <property type="molecule type" value="Genomic_DNA"/>
</dbReference>
<dbReference type="GO" id="GO:0016755">
    <property type="term" value="F:aminoacyltransferase activity"/>
    <property type="evidence" value="ECO:0007669"/>
    <property type="project" value="InterPro"/>
</dbReference>
<dbReference type="OrthoDB" id="9785911at2"/>
<proteinExistence type="inferred from homology"/>
<dbReference type="STRING" id="336988.NT96_06600"/>
<keyword evidence="2" id="KW-0808">Transferase</keyword>
<dbReference type="InterPro" id="IPR050644">
    <property type="entry name" value="PG_Glycine_Bridge_Synth"/>
</dbReference>
<protein>
    <submittedName>
        <fullName evidence="7">tRNA-dependent lipid II--L-alanine ligase</fullName>
    </submittedName>
</protein>
<evidence type="ECO:0000256" key="1">
    <source>
        <dbReference type="ARBA" id="ARBA00009943"/>
    </source>
</evidence>